<dbReference type="AlphaFoldDB" id="A0AB32XB99"/>
<sequence length="31" mass="3742">MKNHAFFLFFSAFDSSLFILKRYKLKGGKWI</sequence>
<protein>
    <submittedName>
        <fullName evidence="1">Uncharacterized protein</fullName>
    </submittedName>
</protein>
<name>A0AB32XB99_MYCFM</name>
<proteinExistence type="predicted"/>
<reference evidence="1 2" key="1">
    <citation type="journal article" date="2011" name="J. Bacteriol.">
        <title>Genome sequence of the repetitive-sequence-rich Mycoplasma fermentans strain M64.</title>
        <authorList>
            <person name="Shu H.W."/>
            <person name="Liu T.T."/>
            <person name="Chang H.Y."/>
            <person name="Liu Y.M."/>
            <person name="Wu K.M."/>
            <person name="Shu H.Y."/>
            <person name="Tsai S.F."/>
            <person name="Hsiao K.J."/>
            <person name="Hu W.S."/>
            <person name="Ng W.V."/>
        </authorList>
    </citation>
    <scope>NUCLEOTIDE SEQUENCE [LARGE SCALE GENOMIC DNA]</scope>
    <source>
        <strain evidence="1 2">M64</strain>
    </source>
</reference>
<organism evidence="1 2">
    <name type="scientific">Mycoplasmopsis fermentans (strain M64)</name>
    <name type="common">Mycoplasma fermentans</name>
    <dbReference type="NCBI Taxonomy" id="943945"/>
    <lineage>
        <taxon>Bacteria</taxon>
        <taxon>Bacillati</taxon>
        <taxon>Mycoplasmatota</taxon>
        <taxon>Mycoplasmoidales</taxon>
        <taxon>Metamycoplasmataceae</taxon>
        <taxon>Mycoplasmopsis</taxon>
    </lineage>
</organism>
<evidence type="ECO:0000313" key="2">
    <source>
        <dbReference type="Proteomes" id="UP000007473"/>
    </source>
</evidence>
<dbReference type="KEGG" id="mfm:MfeM64YM_0222"/>
<accession>A0AB32XB99</accession>
<evidence type="ECO:0000313" key="1">
    <source>
        <dbReference type="EMBL" id="ADV34228.1"/>
    </source>
</evidence>
<dbReference type="Proteomes" id="UP000007473">
    <property type="component" value="Chromosome"/>
</dbReference>
<dbReference type="EMBL" id="CP002458">
    <property type="protein sequence ID" value="ADV34228.1"/>
    <property type="molecule type" value="Genomic_DNA"/>
</dbReference>
<gene>
    <name evidence="1" type="ordered locus">MfeM64YM_0222</name>
</gene>